<name>A0A1M5ZJK3_BUTFI</name>
<sequence length="43" mass="5030">MRNEKDKRELNMYSNSIKKALDECADIRKFIEPDTINWSIVGG</sequence>
<organism evidence="1 2">
    <name type="scientific">Butyrivibrio fibrisolvens DSM 3071</name>
    <dbReference type="NCBI Taxonomy" id="1121131"/>
    <lineage>
        <taxon>Bacteria</taxon>
        <taxon>Bacillati</taxon>
        <taxon>Bacillota</taxon>
        <taxon>Clostridia</taxon>
        <taxon>Lachnospirales</taxon>
        <taxon>Lachnospiraceae</taxon>
        <taxon>Butyrivibrio</taxon>
    </lineage>
</organism>
<evidence type="ECO:0000313" key="2">
    <source>
        <dbReference type="Proteomes" id="UP000184278"/>
    </source>
</evidence>
<gene>
    <name evidence="1" type="ORF">SAMN02745229_02334</name>
</gene>
<proteinExistence type="predicted"/>
<protein>
    <submittedName>
        <fullName evidence="1">Uncharacterized protein</fullName>
    </submittedName>
</protein>
<dbReference type="AlphaFoldDB" id="A0A1M5ZJK3"/>
<accession>A0A1M5ZJK3</accession>
<evidence type="ECO:0000313" key="1">
    <source>
        <dbReference type="EMBL" id="SHI24328.1"/>
    </source>
</evidence>
<keyword evidence="2" id="KW-1185">Reference proteome</keyword>
<dbReference type="Proteomes" id="UP000184278">
    <property type="component" value="Unassembled WGS sequence"/>
</dbReference>
<reference evidence="2" key="1">
    <citation type="submission" date="2016-11" db="EMBL/GenBank/DDBJ databases">
        <authorList>
            <person name="Varghese N."/>
            <person name="Submissions S."/>
        </authorList>
    </citation>
    <scope>NUCLEOTIDE SEQUENCE [LARGE SCALE GENOMIC DNA]</scope>
    <source>
        <strain evidence="2">DSM 3071</strain>
    </source>
</reference>
<dbReference type="EMBL" id="FQXK01000019">
    <property type="protein sequence ID" value="SHI24328.1"/>
    <property type="molecule type" value="Genomic_DNA"/>
</dbReference>